<keyword evidence="3" id="KW-1185">Reference proteome</keyword>
<feature type="chain" id="PRO_5045514577" evidence="1">
    <location>
        <begin position="26"/>
        <end position="347"/>
    </location>
</feature>
<dbReference type="RefSeq" id="WP_238806693.1">
    <property type="nucleotide sequence ID" value="NZ_CAKLPY010000002.1"/>
</dbReference>
<dbReference type="InterPro" id="IPR000246">
    <property type="entry name" value="Peptidase_T2"/>
</dbReference>
<dbReference type="Proteomes" id="UP000837932">
    <property type="component" value="Unassembled WGS sequence"/>
</dbReference>
<organism evidence="2 3">
    <name type="scientific">Emticicia aquatica</name>
    <dbReference type="NCBI Taxonomy" id="1681835"/>
    <lineage>
        <taxon>Bacteria</taxon>
        <taxon>Pseudomonadati</taxon>
        <taxon>Bacteroidota</taxon>
        <taxon>Cytophagia</taxon>
        <taxon>Cytophagales</taxon>
        <taxon>Leadbetterellaceae</taxon>
        <taxon>Emticicia</taxon>
    </lineage>
</organism>
<proteinExistence type="predicted"/>
<dbReference type="CDD" id="cd04513">
    <property type="entry name" value="Glycosylasparaginase"/>
    <property type="match status" value="1"/>
</dbReference>
<feature type="signal peptide" evidence="1">
    <location>
        <begin position="1"/>
        <end position="25"/>
    </location>
</feature>
<dbReference type="Gene3D" id="3.60.20.30">
    <property type="entry name" value="(Glycosyl)asparaginase"/>
    <property type="match status" value="1"/>
</dbReference>
<keyword evidence="2" id="KW-0378">Hydrolase</keyword>
<reference evidence="2" key="1">
    <citation type="submission" date="2021-12" db="EMBL/GenBank/DDBJ databases">
        <authorList>
            <person name="Rodrigo-Torres L."/>
            <person name="Arahal R. D."/>
            <person name="Lucena T."/>
        </authorList>
    </citation>
    <scope>NUCLEOTIDE SEQUENCE</scope>
    <source>
        <strain evidence="2">CECT 8858</strain>
    </source>
</reference>
<dbReference type="EMBL" id="CAKLPY010000002">
    <property type="protein sequence ID" value="CAH0996125.1"/>
    <property type="molecule type" value="Genomic_DNA"/>
</dbReference>
<protein>
    <submittedName>
        <fullName evidence="2">N(4)-(Beta-N-acetylglucosaminyl)-L-asparaginase</fullName>
        <ecNumber evidence="2">3.5.1.26</ecNumber>
    </submittedName>
</protein>
<dbReference type="SUPFAM" id="SSF56235">
    <property type="entry name" value="N-terminal nucleophile aminohydrolases (Ntn hydrolases)"/>
    <property type="match status" value="1"/>
</dbReference>
<keyword evidence="1" id="KW-0732">Signal</keyword>
<dbReference type="InterPro" id="IPR029055">
    <property type="entry name" value="Ntn_hydrolases_N"/>
</dbReference>
<dbReference type="PANTHER" id="PTHR10188:SF6">
    <property type="entry name" value="N(4)-(BETA-N-ACETYLGLUCOSAMINYL)-L-ASPARAGINASE"/>
    <property type="match status" value="1"/>
</dbReference>
<accession>A0ABN8EWY7</accession>
<dbReference type="Pfam" id="PF01112">
    <property type="entry name" value="Asparaginase_2"/>
    <property type="match status" value="1"/>
</dbReference>
<evidence type="ECO:0000256" key="1">
    <source>
        <dbReference type="SAM" id="SignalP"/>
    </source>
</evidence>
<sequence length="347" mass="37350">MQSRRNFLHWSVLSLPFLSISKAFAKTNTIQKPIVVSTWDSGLPVNAVAWKILKEPKGRALDAVEAGARSIEDTINCCVGLGGNPDRDGKVTLDACIMDEYANCGAVAYLQHIKHPISVARKVMESTPHVFLVGDGALQFALANGFTKEPDKLSADAEQSYKNWLKKSEYKPVMNIEQQQIKGQKKAGHGPFAPNFLEDGSFNHDTMGTIALDNAGNLSGACTTSGMGFKMKGRLGDSPIIGAGLFVDNEIGAAVSSGQGEEVIRIAGTHLVVEMMRMGKSPEEACKAAIERLVKINPVKAKDFQVGFIAINKLGEYGAYSINPGFSYSVTASEDGGKVFMATSHYK</sequence>
<dbReference type="GO" id="GO:0003948">
    <property type="term" value="F:N4-(beta-N-acetylglucosaminyl)-L-asparaginase activity"/>
    <property type="evidence" value="ECO:0007669"/>
    <property type="project" value="UniProtKB-EC"/>
</dbReference>
<evidence type="ECO:0000313" key="3">
    <source>
        <dbReference type="Proteomes" id="UP000837932"/>
    </source>
</evidence>
<comment type="caution">
    <text evidence="2">The sequence shown here is derived from an EMBL/GenBank/DDBJ whole genome shotgun (WGS) entry which is preliminary data.</text>
</comment>
<dbReference type="PANTHER" id="PTHR10188">
    <property type="entry name" value="L-ASPARAGINASE"/>
    <property type="match status" value="1"/>
</dbReference>
<gene>
    <name evidence="2" type="ORF">EMA8858_02255</name>
</gene>
<evidence type="ECO:0000313" key="2">
    <source>
        <dbReference type="EMBL" id="CAH0996125.1"/>
    </source>
</evidence>
<dbReference type="EC" id="3.5.1.26" evidence="2"/>
<name>A0ABN8EWY7_9BACT</name>